<dbReference type="Proteomes" id="UP000077255">
    <property type="component" value="Chromosome"/>
</dbReference>
<dbReference type="Pfam" id="PF00582">
    <property type="entry name" value="Usp"/>
    <property type="match status" value="1"/>
</dbReference>
<accession>A0A160MZQ7</accession>
<dbReference type="InterPro" id="IPR006015">
    <property type="entry name" value="Universal_stress_UspA"/>
</dbReference>
<reference evidence="3 4" key="1">
    <citation type="submission" date="2016-02" db="EMBL/GenBank/DDBJ databases">
        <title>Complete genome sequencing and analysis of ATSB10, Dyella thiooxydans isolated from rhizosphere soil of sunflower (Helianthus annuus L.).</title>
        <authorList>
            <person name="Lee Y."/>
            <person name="Hwangbo K."/>
            <person name="Chung H."/>
            <person name="Yoo J."/>
            <person name="Kim K.Y."/>
            <person name="Sa T.M."/>
            <person name="Um Y."/>
            <person name="Madhaiyan M."/>
        </authorList>
    </citation>
    <scope>NUCLEOTIDE SEQUENCE [LARGE SCALE GENOMIC DNA]</scope>
    <source>
        <strain evidence="3 4">ATSB10</strain>
    </source>
</reference>
<gene>
    <name evidence="3" type="ORF">ATSB10_10330</name>
</gene>
<evidence type="ECO:0000313" key="4">
    <source>
        <dbReference type="Proteomes" id="UP000077255"/>
    </source>
</evidence>
<sequence>MRDIVVHSPDFRHWPATVRYAAQLAADTRAGLTGLYIAAPTVALPGPPQLAQEALAYAQDELQQAVLAGPAFAAWATTLGVREARWQVAQGPAADALVLAGQWNDVVILQGNVPPCSVDERLVLETLLSGVGCILVPSAGFSPGRVARAVVAWDSSLASHRALHGALPLLVDATAVALLQPPPERRPGRPLFDPASHLRSRGVNVTRIETVGEADEDAGEHLLAIAAEERADLLVLGASGCRRPGGCSFGATTRVVLSRSHLPLYLRH</sequence>
<dbReference type="RefSeq" id="WP_063671000.1">
    <property type="nucleotide sequence ID" value="NZ_CP014841.1"/>
</dbReference>
<dbReference type="OrthoDB" id="9804721at2"/>
<dbReference type="KEGG" id="dtx:ATSB10_10330"/>
<dbReference type="EMBL" id="CP014841">
    <property type="protein sequence ID" value="AND68487.1"/>
    <property type="molecule type" value="Genomic_DNA"/>
</dbReference>
<feature type="domain" description="UspA" evidence="2">
    <location>
        <begin position="150"/>
        <end position="264"/>
    </location>
</feature>
<keyword evidence="4" id="KW-1185">Reference proteome</keyword>
<comment type="similarity">
    <text evidence="1">Belongs to the universal stress protein A family.</text>
</comment>
<organism evidence="3 4">
    <name type="scientific">Dyella thiooxydans</name>
    <dbReference type="NCBI Taxonomy" id="445710"/>
    <lineage>
        <taxon>Bacteria</taxon>
        <taxon>Pseudomonadati</taxon>
        <taxon>Pseudomonadota</taxon>
        <taxon>Gammaproteobacteria</taxon>
        <taxon>Lysobacterales</taxon>
        <taxon>Rhodanobacteraceae</taxon>
        <taxon>Dyella</taxon>
    </lineage>
</organism>
<dbReference type="PRINTS" id="PR01438">
    <property type="entry name" value="UNVRSLSTRESS"/>
</dbReference>
<dbReference type="AlphaFoldDB" id="A0A160MZQ7"/>
<name>A0A160MZQ7_9GAMM</name>
<dbReference type="Gene3D" id="3.40.50.12370">
    <property type="match status" value="1"/>
</dbReference>
<evidence type="ECO:0000313" key="3">
    <source>
        <dbReference type="EMBL" id="AND68487.1"/>
    </source>
</evidence>
<evidence type="ECO:0000256" key="1">
    <source>
        <dbReference type="ARBA" id="ARBA00008791"/>
    </source>
</evidence>
<dbReference type="PATRIC" id="fig|445710.3.peg.1029"/>
<dbReference type="STRING" id="445710.ATSB10_10330"/>
<evidence type="ECO:0000259" key="2">
    <source>
        <dbReference type="Pfam" id="PF00582"/>
    </source>
</evidence>
<protein>
    <recommendedName>
        <fullName evidence="2">UspA domain-containing protein</fullName>
    </recommendedName>
</protein>
<dbReference type="InterPro" id="IPR006016">
    <property type="entry name" value="UspA"/>
</dbReference>
<proteinExistence type="inferred from homology"/>
<dbReference type="SUPFAM" id="SSF52402">
    <property type="entry name" value="Adenine nucleotide alpha hydrolases-like"/>
    <property type="match status" value="2"/>
</dbReference>